<dbReference type="EMBL" id="BGPR01016601">
    <property type="protein sequence ID" value="GBN73569.1"/>
    <property type="molecule type" value="Genomic_DNA"/>
</dbReference>
<accession>A0A4Y2RE83</accession>
<keyword evidence="2" id="KW-1185">Reference proteome</keyword>
<evidence type="ECO:0000313" key="1">
    <source>
        <dbReference type="EMBL" id="GBN73569.1"/>
    </source>
</evidence>
<proteinExistence type="predicted"/>
<comment type="caution">
    <text evidence="1">The sequence shown here is derived from an EMBL/GenBank/DDBJ whole genome shotgun (WGS) entry which is preliminary data.</text>
</comment>
<dbReference type="AlphaFoldDB" id="A0A4Y2RE83"/>
<organism evidence="1 2">
    <name type="scientific">Araneus ventricosus</name>
    <name type="common">Orbweaver spider</name>
    <name type="synonym">Epeira ventricosa</name>
    <dbReference type="NCBI Taxonomy" id="182803"/>
    <lineage>
        <taxon>Eukaryota</taxon>
        <taxon>Metazoa</taxon>
        <taxon>Ecdysozoa</taxon>
        <taxon>Arthropoda</taxon>
        <taxon>Chelicerata</taxon>
        <taxon>Arachnida</taxon>
        <taxon>Araneae</taxon>
        <taxon>Araneomorphae</taxon>
        <taxon>Entelegynae</taxon>
        <taxon>Araneoidea</taxon>
        <taxon>Araneidae</taxon>
        <taxon>Araneus</taxon>
    </lineage>
</organism>
<protein>
    <submittedName>
        <fullName evidence="1">Uncharacterized protein</fullName>
    </submittedName>
</protein>
<gene>
    <name evidence="1" type="ORF">AVEN_87717_1</name>
</gene>
<reference evidence="1 2" key="1">
    <citation type="journal article" date="2019" name="Sci. Rep.">
        <title>Orb-weaving spider Araneus ventricosus genome elucidates the spidroin gene catalogue.</title>
        <authorList>
            <person name="Kono N."/>
            <person name="Nakamura H."/>
            <person name="Ohtoshi R."/>
            <person name="Moran D.A.P."/>
            <person name="Shinohara A."/>
            <person name="Yoshida Y."/>
            <person name="Fujiwara M."/>
            <person name="Mori M."/>
            <person name="Tomita M."/>
            <person name="Arakawa K."/>
        </authorList>
    </citation>
    <scope>NUCLEOTIDE SEQUENCE [LARGE SCALE GENOMIC DNA]</scope>
</reference>
<evidence type="ECO:0000313" key="2">
    <source>
        <dbReference type="Proteomes" id="UP000499080"/>
    </source>
</evidence>
<dbReference type="Proteomes" id="UP000499080">
    <property type="component" value="Unassembled WGS sequence"/>
</dbReference>
<name>A0A4Y2RE83_ARAVE</name>
<sequence>METCKLVPRPQYLRVDRVHNTCKGRHVGRTYVDPESQIDFVLKGKTDGFVMRNHYDDCNSQDGSSRVHFVIIHAWEASRVTGLPLYRHENRHSNQQNVNLQHRPLVNQGA</sequence>